<gene>
    <name evidence="1" type="ORF">QCA50_010963</name>
</gene>
<accession>A0AAW0FYU2</accession>
<evidence type="ECO:0000313" key="2">
    <source>
        <dbReference type="Proteomes" id="UP001385951"/>
    </source>
</evidence>
<comment type="caution">
    <text evidence="1">The sequence shown here is derived from an EMBL/GenBank/DDBJ whole genome shotgun (WGS) entry which is preliminary data.</text>
</comment>
<dbReference type="AlphaFoldDB" id="A0AAW0FYU2"/>
<evidence type="ECO:0000313" key="1">
    <source>
        <dbReference type="EMBL" id="KAK7686151.1"/>
    </source>
</evidence>
<name>A0AAW0FYU2_9APHY</name>
<dbReference type="Proteomes" id="UP001385951">
    <property type="component" value="Unassembled WGS sequence"/>
</dbReference>
<keyword evidence="2" id="KW-1185">Reference proteome</keyword>
<sequence length="179" mass="19817">MSTDIHELRKSVASLKLNVDTMASQGSSNYAIMSHIQGIANAIVEHTANIARAQTRLDAYEEEMWSLFALVHKKLNTLVEDTGLLHRMIEDKAKKEKALKAMHLRNSIIRGRVLKGPTGPLPGGFDMVKSILAAGENTINALGAHLGRVPGWDEDLTLQNRKDLTLVYLIKGYEKKLGF</sequence>
<organism evidence="1 2">
    <name type="scientific">Cerrena zonata</name>
    <dbReference type="NCBI Taxonomy" id="2478898"/>
    <lineage>
        <taxon>Eukaryota</taxon>
        <taxon>Fungi</taxon>
        <taxon>Dikarya</taxon>
        <taxon>Basidiomycota</taxon>
        <taxon>Agaricomycotina</taxon>
        <taxon>Agaricomycetes</taxon>
        <taxon>Polyporales</taxon>
        <taxon>Cerrenaceae</taxon>
        <taxon>Cerrena</taxon>
    </lineage>
</organism>
<dbReference type="EMBL" id="JASBNA010000018">
    <property type="protein sequence ID" value="KAK7686151.1"/>
    <property type="molecule type" value="Genomic_DNA"/>
</dbReference>
<protein>
    <submittedName>
        <fullName evidence="1">Uncharacterized protein</fullName>
    </submittedName>
</protein>
<proteinExistence type="predicted"/>
<reference evidence="1 2" key="1">
    <citation type="submission" date="2022-09" db="EMBL/GenBank/DDBJ databases">
        <authorList>
            <person name="Palmer J.M."/>
        </authorList>
    </citation>
    <scope>NUCLEOTIDE SEQUENCE [LARGE SCALE GENOMIC DNA]</scope>
    <source>
        <strain evidence="1 2">DSM 7382</strain>
    </source>
</reference>